<sequence length="374" mass="42456">MRIEQVEPGSKGVDRFIALPYRLHQGDPNWVPPLFMERQETLSPKTNPYFLHADVMYFLALRGARVVGRISAQIDRSGLDIRKDATGHFGLLAAEDDQAVVDALFEAAADWLRAKGMVHMVGPFNLSINEETGLLVDGWDRPPMLMMGHDLAYLGPRIEAAGLVKAKDVYAYLYDIEQDLPAGVRQMIDRPLPANLRLRMLDMKRYEEDLGHVTSIFNNAWSGNWGFVPLSEAETKQMAKSLKLLINPKLAWIAEVDDKPVAFGVCLPNLNEAIADLGGKLFPFGIIKLLWRLKVAGVKTARVPLMGVRRDVGGWLQAILPFLVVDRMRLEARKLGYEWIELSWILEDNRPMRRMIEAIGSERYKTYRLYERAL</sequence>
<dbReference type="PANTHER" id="PTHR41368">
    <property type="entry name" value="PROTEIN YGHO"/>
    <property type="match status" value="1"/>
</dbReference>
<reference evidence="1 2" key="1">
    <citation type="submission" date="2017-12" db="EMBL/GenBank/DDBJ databases">
        <title>Genomes of bacteria within cyanobacterial aggregates.</title>
        <authorList>
            <person name="Cai H."/>
        </authorList>
    </citation>
    <scope>NUCLEOTIDE SEQUENCE [LARGE SCALE GENOMIC DNA]</scope>
    <source>
        <strain evidence="1 2">TH16</strain>
    </source>
</reference>
<dbReference type="KEGG" id="ncb:C0V82_06250"/>
<dbReference type="AlphaFoldDB" id="A0A2K9NF37"/>
<dbReference type="Proteomes" id="UP000234752">
    <property type="component" value="Chromosome eg_1"/>
</dbReference>
<evidence type="ECO:0000313" key="1">
    <source>
        <dbReference type="EMBL" id="AUN31714.1"/>
    </source>
</evidence>
<keyword evidence="2" id="KW-1185">Reference proteome</keyword>
<keyword evidence="1" id="KW-0378">Hydrolase</keyword>
<dbReference type="PANTHER" id="PTHR41368:SF1">
    <property type="entry name" value="PROTEIN YGHO"/>
    <property type="match status" value="1"/>
</dbReference>
<dbReference type="GO" id="GO:0016787">
    <property type="term" value="F:hydrolase activity"/>
    <property type="evidence" value="ECO:0007669"/>
    <property type="project" value="UniProtKB-KW"/>
</dbReference>
<dbReference type="InterPro" id="IPR039968">
    <property type="entry name" value="BcerS-like"/>
</dbReference>
<dbReference type="Gene3D" id="3.40.630.30">
    <property type="match status" value="1"/>
</dbReference>
<accession>A0A2K9NF37</accession>
<protein>
    <submittedName>
        <fullName evidence="1">dATP pyrophosphohydrolase</fullName>
    </submittedName>
</protein>
<evidence type="ECO:0000313" key="2">
    <source>
        <dbReference type="Proteomes" id="UP000234752"/>
    </source>
</evidence>
<proteinExistence type="predicted"/>
<gene>
    <name evidence="1" type="ORF">C0V82_06250</name>
</gene>
<dbReference type="OrthoDB" id="9806005at2"/>
<dbReference type="SUPFAM" id="SSF55729">
    <property type="entry name" value="Acyl-CoA N-acyltransferases (Nat)"/>
    <property type="match status" value="1"/>
</dbReference>
<name>A0A2K9NF37_9PROT</name>
<dbReference type="EMBL" id="CP025611">
    <property type="protein sequence ID" value="AUN31714.1"/>
    <property type="molecule type" value="Genomic_DNA"/>
</dbReference>
<dbReference type="InterPro" id="IPR016181">
    <property type="entry name" value="Acyl_CoA_acyltransferase"/>
</dbReference>
<organism evidence="1 2">
    <name type="scientific">Niveispirillum cyanobacteriorum</name>
    <dbReference type="NCBI Taxonomy" id="1612173"/>
    <lineage>
        <taxon>Bacteria</taxon>
        <taxon>Pseudomonadati</taxon>
        <taxon>Pseudomonadota</taxon>
        <taxon>Alphaproteobacteria</taxon>
        <taxon>Rhodospirillales</taxon>
        <taxon>Azospirillaceae</taxon>
        <taxon>Niveispirillum</taxon>
    </lineage>
</organism>